<evidence type="ECO:0000313" key="7">
    <source>
        <dbReference type="EMBL" id="GGG32069.1"/>
    </source>
</evidence>
<dbReference type="RefSeq" id="WP_188899885.1">
    <property type="nucleotide sequence ID" value="NZ_BMKS01000005.1"/>
</dbReference>
<keyword evidence="3" id="KW-0547">Nucleotide-binding</keyword>
<dbReference type="InterPro" id="IPR003439">
    <property type="entry name" value="ABC_transporter-like_ATP-bd"/>
</dbReference>
<evidence type="ECO:0000256" key="3">
    <source>
        <dbReference type="ARBA" id="ARBA00022741"/>
    </source>
</evidence>
<dbReference type="GO" id="GO:0015658">
    <property type="term" value="F:branched-chain amino acid transmembrane transporter activity"/>
    <property type="evidence" value="ECO:0007669"/>
    <property type="project" value="TreeGrafter"/>
</dbReference>
<sequence>MSAAVETARAAAPPAIEARGLCAGYGGREVLSDVSLTLGAGEILCLIGHNGAGKSTLLRVLFGLHRPAAGTIRVFGETLPRHVPAALGAAGVALVPEGRGVFPDLTVEEIFGLALWSAGVRASEREERVEEVLGVLPRIREFRNRRAGTLSGGQQQMVSIARALLTRPRALLLDEPSIGLAPKLFQDLIRPIAALRESRGMAILLVEQNVREAFAVSDRVLVMKSGTFIFEGAPAELSDHARLMELF</sequence>
<evidence type="ECO:0000313" key="8">
    <source>
        <dbReference type="Proteomes" id="UP000597507"/>
    </source>
</evidence>
<dbReference type="PROSITE" id="PS50893">
    <property type="entry name" value="ABC_TRANSPORTER_2"/>
    <property type="match status" value="1"/>
</dbReference>
<keyword evidence="2" id="KW-0813">Transport</keyword>
<dbReference type="AlphaFoldDB" id="A0A8J3ECD6"/>
<dbReference type="GO" id="GO:0016887">
    <property type="term" value="F:ATP hydrolysis activity"/>
    <property type="evidence" value="ECO:0007669"/>
    <property type="project" value="InterPro"/>
</dbReference>
<dbReference type="GO" id="GO:0015807">
    <property type="term" value="P:L-amino acid transport"/>
    <property type="evidence" value="ECO:0007669"/>
    <property type="project" value="TreeGrafter"/>
</dbReference>
<protein>
    <submittedName>
        <fullName evidence="7">ABC transporter ATP-binding protein</fullName>
    </submittedName>
</protein>
<keyword evidence="4 7" id="KW-0067">ATP-binding</keyword>
<evidence type="ECO:0000256" key="5">
    <source>
        <dbReference type="ARBA" id="ARBA00022970"/>
    </source>
</evidence>
<evidence type="ECO:0000256" key="4">
    <source>
        <dbReference type="ARBA" id="ARBA00022840"/>
    </source>
</evidence>
<keyword evidence="8" id="KW-1185">Reference proteome</keyword>
<dbReference type="EMBL" id="BMKS01000005">
    <property type="protein sequence ID" value="GGG32069.1"/>
    <property type="molecule type" value="Genomic_DNA"/>
</dbReference>
<reference evidence="7 8" key="1">
    <citation type="journal article" date="2014" name="Int. J. Syst. Evol. Microbiol.">
        <title>Complete genome sequence of Corynebacterium casei LMG S-19264T (=DSM 44701T), isolated from a smear-ripened cheese.</title>
        <authorList>
            <consortium name="US DOE Joint Genome Institute (JGI-PGF)"/>
            <person name="Walter F."/>
            <person name="Albersmeier A."/>
            <person name="Kalinowski J."/>
            <person name="Ruckert C."/>
        </authorList>
    </citation>
    <scope>NUCLEOTIDE SEQUENCE [LARGE SCALE GENOMIC DNA]</scope>
    <source>
        <strain evidence="7 8">CGMCC 1.16330</strain>
    </source>
</reference>
<keyword evidence="5" id="KW-0029">Amino-acid transport</keyword>
<comment type="caution">
    <text evidence="7">The sequence shown here is derived from an EMBL/GenBank/DDBJ whole genome shotgun (WGS) entry which is preliminary data.</text>
</comment>
<gene>
    <name evidence="7" type="ORF">GCM10010964_20000</name>
</gene>
<dbReference type="PANTHER" id="PTHR43820">
    <property type="entry name" value="HIGH-AFFINITY BRANCHED-CHAIN AMINO ACID TRANSPORT ATP-BINDING PROTEIN LIVF"/>
    <property type="match status" value="1"/>
</dbReference>
<evidence type="ECO:0000259" key="6">
    <source>
        <dbReference type="PROSITE" id="PS50893"/>
    </source>
</evidence>
<dbReference type="InterPro" id="IPR052156">
    <property type="entry name" value="BCAA_Transport_ATP-bd_LivF"/>
</dbReference>
<dbReference type="PANTHER" id="PTHR43820:SF4">
    <property type="entry name" value="HIGH-AFFINITY BRANCHED-CHAIN AMINO ACID TRANSPORT ATP-BINDING PROTEIN LIVF"/>
    <property type="match status" value="1"/>
</dbReference>
<name>A0A8J3ECD6_9PROT</name>
<dbReference type="GO" id="GO:0005524">
    <property type="term" value="F:ATP binding"/>
    <property type="evidence" value="ECO:0007669"/>
    <property type="project" value="UniProtKB-KW"/>
</dbReference>
<organism evidence="7 8">
    <name type="scientific">Caldovatus sediminis</name>
    <dbReference type="NCBI Taxonomy" id="2041189"/>
    <lineage>
        <taxon>Bacteria</taxon>
        <taxon>Pseudomonadati</taxon>
        <taxon>Pseudomonadota</taxon>
        <taxon>Alphaproteobacteria</taxon>
        <taxon>Acetobacterales</taxon>
        <taxon>Roseomonadaceae</taxon>
        <taxon>Caldovatus</taxon>
    </lineage>
</organism>
<evidence type="ECO:0000256" key="1">
    <source>
        <dbReference type="ARBA" id="ARBA00005417"/>
    </source>
</evidence>
<feature type="domain" description="ABC transporter" evidence="6">
    <location>
        <begin position="16"/>
        <end position="246"/>
    </location>
</feature>
<dbReference type="Gene3D" id="3.40.50.300">
    <property type="entry name" value="P-loop containing nucleotide triphosphate hydrolases"/>
    <property type="match status" value="1"/>
</dbReference>
<comment type="similarity">
    <text evidence="1">Belongs to the ABC transporter superfamily.</text>
</comment>
<dbReference type="InterPro" id="IPR017871">
    <property type="entry name" value="ABC_transporter-like_CS"/>
</dbReference>
<dbReference type="PROSITE" id="PS00211">
    <property type="entry name" value="ABC_TRANSPORTER_1"/>
    <property type="match status" value="1"/>
</dbReference>
<accession>A0A8J3ECD6</accession>
<proteinExistence type="inferred from homology"/>
<dbReference type="InterPro" id="IPR027417">
    <property type="entry name" value="P-loop_NTPase"/>
</dbReference>
<evidence type="ECO:0000256" key="2">
    <source>
        <dbReference type="ARBA" id="ARBA00022448"/>
    </source>
</evidence>
<dbReference type="Pfam" id="PF00005">
    <property type="entry name" value="ABC_tran"/>
    <property type="match status" value="1"/>
</dbReference>
<dbReference type="SUPFAM" id="SSF52540">
    <property type="entry name" value="P-loop containing nucleoside triphosphate hydrolases"/>
    <property type="match status" value="1"/>
</dbReference>
<dbReference type="SMART" id="SM00382">
    <property type="entry name" value="AAA"/>
    <property type="match status" value="1"/>
</dbReference>
<dbReference type="Proteomes" id="UP000597507">
    <property type="component" value="Unassembled WGS sequence"/>
</dbReference>
<dbReference type="InterPro" id="IPR003593">
    <property type="entry name" value="AAA+_ATPase"/>
</dbReference>